<evidence type="ECO:0000256" key="5">
    <source>
        <dbReference type="RuleBase" id="RU369052"/>
    </source>
</evidence>
<dbReference type="EMBL" id="WOCE01000003">
    <property type="protein sequence ID" value="KAE9618067.1"/>
    <property type="molecule type" value="Genomic_DNA"/>
</dbReference>
<evidence type="ECO:0000256" key="1">
    <source>
        <dbReference type="ARBA" id="ARBA00002568"/>
    </source>
</evidence>
<keyword evidence="7" id="KW-1185">Reference proteome</keyword>
<comment type="similarity">
    <text evidence="2 5">Belongs to the metallothionein superfamily. Type 15 family.</text>
</comment>
<evidence type="ECO:0000256" key="4">
    <source>
        <dbReference type="ARBA" id="ARBA00022851"/>
    </source>
</evidence>
<dbReference type="Pfam" id="PF01439">
    <property type="entry name" value="Metallothio_2"/>
    <property type="match status" value="1"/>
</dbReference>
<dbReference type="Proteomes" id="UP000447434">
    <property type="component" value="Chromosome 3"/>
</dbReference>
<accession>A0A6A4QWQ5</accession>
<gene>
    <name evidence="6" type="ORF">Lalb_Chr03g0042231</name>
</gene>
<organism evidence="6 7">
    <name type="scientific">Lupinus albus</name>
    <name type="common">White lupine</name>
    <name type="synonym">Lupinus termis</name>
    <dbReference type="NCBI Taxonomy" id="3870"/>
    <lineage>
        <taxon>Eukaryota</taxon>
        <taxon>Viridiplantae</taxon>
        <taxon>Streptophyta</taxon>
        <taxon>Embryophyta</taxon>
        <taxon>Tracheophyta</taxon>
        <taxon>Spermatophyta</taxon>
        <taxon>Magnoliopsida</taxon>
        <taxon>eudicotyledons</taxon>
        <taxon>Gunneridae</taxon>
        <taxon>Pentapetalae</taxon>
        <taxon>rosids</taxon>
        <taxon>fabids</taxon>
        <taxon>Fabales</taxon>
        <taxon>Fabaceae</taxon>
        <taxon>Papilionoideae</taxon>
        <taxon>50 kb inversion clade</taxon>
        <taxon>genistoids sensu lato</taxon>
        <taxon>core genistoids</taxon>
        <taxon>Genisteae</taxon>
        <taxon>Lupinus</taxon>
    </lineage>
</organism>
<keyword evidence="3 5" id="KW-0479">Metal-binding</keyword>
<proteinExistence type="inferred from homology"/>
<dbReference type="PANTHER" id="PTHR33543:SF33">
    <property type="entry name" value="METALLOTHIONEIN-LIKE PROTEIN 2B"/>
    <property type="match status" value="1"/>
</dbReference>
<keyword evidence="4 5" id="KW-0480">Metal-thiolate cluster</keyword>
<evidence type="ECO:0000313" key="6">
    <source>
        <dbReference type="EMBL" id="KAE9618067.1"/>
    </source>
</evidence>
<dbReference type="PANTHER" id="PTHR33543">
    <property type="entry name" value="METALLOTHIONEIN-LIKE PROTEIN 2A"/>
    <property type="match status" value="1"/>
</dbReference>
<reference evidence="7" key="1">
    <citation type="journal article" date="2020" name="Nat. Commun.">
        <title>Genome sequence of the cluster root forming white lupin.</title>
        <authorList>
            <person name="Hufnagel B."/>
            <person name="Marques A."/>
            <person name="Soriano A."/>
            <person name="Marques L."/>
            <person name="Divol F."/>
            <person name="Doumas P."/>
            <person name="Sallet E."/>
            <person name="Mancinotti D."/>
            <person name="Carrere S."/>
            <person name="Marande W."/>
            <person name="Arribat S."/>
            <person name="Keller J."/>
            <person name="Huneau C."/>
            <person name="Blein T."/>
            <person name="Aime D."/>
            <person name="Laguerre M."/>
            <person name="Taylor J."/>
            <person name="Schubert V."/>
            <person name="Nelson M."/>
            <person name="Geu-Flores F."/>
            <person name="Crespi M."/>
            <person name="Gallardo-Guerrero K."/>
            <person name="Delaux P.-M."/>
            <person name="Salse J."/>
            <person name="Berges H."/>
            <person name="Guyot R."/>
            <person name="Gouzy J."/>
            <person name="Peret B."/>
        </authorList>
    </citation>
    <scope>NUCLEOTIDE SEQUENCE [LARGE SCALE GENOMIC DNA]</scope>
    <source>
        <strain evidence="7">cv. Amiga</strain>
    </source>
</reference>
<dbReference type="AlphaFoldDB" id="A0A6A4QWQ5"/>
<evidence type="ECO:0000313" key="7">
    <source>
        <dbReference type="Proteomes" id="UP000447434"/>
    </source>
</evidence>
<protein>
    <recommendedName>
        <fullName evidence="5">Metallothionein-like protein</fullName>
    </recommendedName>
</protein>
<evidence type="ECO:0000256" key="3">
    <source>
        <dbReference type="ARBA" id="ARBA00022723"/>
    </source>
</evidence>
<evidence type="ECO:0000256" key="2">
    <source>
        <dbReference type="ARBA" id="ARBA00005802"/>
    </source>
</evidence>
<sequence>MYPDLSYNESSTNETLVMGFAPVKAHFEGAEMGVAVENDGCKCGANCTCDPCTCK</sequence>
<comment type="function">
    <text evidence="1 5">Metallothioneins have a high content of cysteine residues that bind various heavy metals.</text>
</comment>
<comment type="caution">
    <text evidence="6">The sequence shown here is derived from an EMBL/GenBank/DDBJ whole genome shotgun (WGS) entry which is preliminary data.</text>
</comment>
<dbReference type="InterPro" id="IPR000347">
    <property type="entry name" value="Metalthion_15p"/>
</dbReference>
<dbReference type="GO" id="GO:0046872">
    <property type="term" value="F:metal ion binding"/>
    <property type="evidence" value="ECO:0007669"/>
    <property type="project" value="UniProtKB-UniRule"/>
</dbReference>
<dbReference type="OrthoDB" id="1111048at2759"/>
<name>A0A6A4QWQ5_LUPAL</name>